<name>A0A6I2U0R4_9FIRM</name>
<dbReference type="EMBL" id="VUNJ01000004">
    <property type="protein sequence ID" value="MST91227.1"/>
    <property type="molecule type" value="Genomic_DNA"/>
</dbReference>
<gene>
    <name evidence="1" type="ORF">FYJ76_04640</name>
</gene>
<evidence type="ECO:0000313" key="2">
    <source>
        <dbReference type="Proteomes" id="UP000431913"/>
    </source>
</evidence>
<protein>
    <submittedName>
        <fullName evidence="1">Uncharacterized protein</fullName>
    </submittedName>
</protein>
<sequence length="80" mass="9404">MWGLYYLKKEDKLMRFYVNTNAQPNGDHEVHRSTCAWLPDVENRIYLGDFAASQAAVREARKYYSQVDGCYYCCPESHKT</sequence>
<dbReference type="Proteomes" id="UP000431913">
    <property type="component" value="Unassembled WGS sequence"/>
</dbReference>
<reference evidence="1 2" key="1">
    <citation type="submission" date="2019-08" db="EMBL/GenBank/DDBJ databases">
        <title>In-depth cultivation of the pig gut microbiome towards novel bacterial diversity and tailored functional studies.</title>
        <authorList>
            <person name="Wylensek D."/>
            <person name="Hitch T.C.A."/>
            <person name="Clavel T."/>
        </authorList>
    </citation>
    <scope>NUCLEOTIDE SEQUENCE [LARGE SCALE GENOMIC DNA]</scope>
    <source>
        <strain evidence="1 2">WCA3-601-WT-6J</strain>
    </source>
</reference>
<comment type="caution">
    <text evidence="1">The sequence shown here is derived from an EMBL/GenBank/DDBJ whole genome shotgun (WGS) entry which is preliminary data.</text>
</comment>
<accession>A0A6I2U0R4</accession>
<organism evidence="1 2">
    <name type="scientific">Ruthenibacterium lactatiformans</name>
    <dbReference type="NCBI Taxonomy" id="1550024"/>
    <lineage>
        <taxon>Bacteria</taxon>
        <taxon>Bacillati</taxon>
        <taxon>Bacillota</taxon>
        <taxon>Clostridia</taxon>
        <taxon>Eubacteriales</taxon>
        <taxon>Oscillospiraceae</taxon>
        <taxon>Ruthenibacterium</taxon>
    </lineage>
</organism>
<evidence type="ECO:0000313" key="1">
    <source>
        <dbReference type="EMBL" id="MST91227.1"/>
    </source>
</evidence>
<proteinExistence type="predicted"/>
<dbReference type="AlphaFoldDB" id="A0A6I2U0R4"/>